<dbReference type="InterPro" id="IPR013849">
    <property type="entry name" value="DNA_helicase_Holl-junc_RuvA_I"/>
</dbReference>
<dbReference type="InterPro" id="IPR000085">
    <property type="entry name" value="RuvA"/>
</dbReference>
<dbReference type="SUPFAM" id="SSF50249">
    <property type="entry name" value="Nucleic acid-binding proteins"/>
    <property type="match status" value="1"/>
</dbReference>
<dbReference type="GO" id="GO:0006310">
    <property type="term" value="P:DNA recombination"/>
    <property type="evidence" value="ECO:0007669"/>
    <property type="project" value="UniProtKB-UniRule"/>
</dbReference>
<dbReference type="GO" id="GO:0009378">
    <property type="term" value="F:four-way junction helicase activity"/>
    <property type="evidence" value="ECO:0007669"/>
    <property type="project" value="InterPro"/>
</dbReference>
<dbReference type="GO" id="GO:0006281">
    <property type="term" value="P:DNA repair"/>
    <property type="evidence" value="ECO:0007669"/>
    <property type="project" value="UniProtKB-UniRule"/>
</dbReference>
<dbReference type="Gene3D" id="1.10.8.10">
    <property type="entry name" value="DNA helicase RuvA subunit, C-terminal domain"/>
    <property type="match status" value="1"/>
</dbReference>
<dbReference type="CDD" id="cd14332">
    <property type="entry name" value="UBA_RuvA_C"/>
    <property type="match status" value="1"/>
</dbReference>
<accession>A0A1W5ZUM5</accession>
<dbReference type="Pfam" id="PF01330">
    <property type="entry name" value="RuvA_N"/>
    <property type="match status" value="1"/>
</dbReference>
<dbReference type="Pfam" id="PF14520">
    <property type="entry name" value="HHH_5"/>
    <property type="match status" value="1"/>
</dbReference>
<proteinExistence type="inferred from homology"/>
<keyword evidence="5 6" id="KW-0234">DNA repair</keyword>
<evidence type="ECO:0000256" key="3">
    <source>
        <dbReference type="ARBA" id="ARBA00023125"/>
    </source>
</evidence>
<comment type="domain">
    <text evidence="6">Has three domains with a flexible linker between the domains II and III and assumes an 'L' shape. Domain III is highly mobile and contacts RuvB.</text>
</comment>
<dbReference type="Gene3D" id="1.10.150.20">
    <property type="entry name" value="5' to 3' exonuclease, C-terminal subdomain"/>
    <property type="match status" value="1"/>
</dbReference>
<evidence type="ECO:0000259" key="7">
    <source>
        <dbReference type="SMART" id="SM00278"/>
    </source>
</evidence>
<comment type="subunit">
    <text evidence="6">Homotetramer. Forms an RuvA(8)-RuvB(12)-Holliday junction (HJ) complex. HJ DNA is sandwiched between 2 RuvA tetramers; dsDNA enters through RuvA and exits via RuvB. An RuvB hexamer assembles on each DNA strand where it exits the tetramer. Each RuvB hexamer is contacted by two RuvA subunits (via domain III) on 2 adjacent RuvB subunits; this complex drives branch migration. In the full resolvosome a probable DNA-RuvA(4)-RuvB(12)-RuvC(2) complex forms which resolves the HJ.</text>
</comment>
<comment type="function">
    <text evidence="6">The RuvA-RuvB-RuvC complex processes Holliday junction (HJ) DNA during genetic recombination and DNA repair, while the RuvA-RuvB complex plays an important role in the rescue of blocked DNA replication forks via replication fork reversal (RFR). RuvA specifically binds to HJ cruciform DNA, conferring on it an open structure. The RuvB hexamer acts as an ATP-dependent pump, pulling dsDNA into and through the RuvAB complex. HJ branch migration allows RuvC to scan DNA until it finds its consensus sequence, where it cleaves and resolves the cruciform DNA.</text>
</comment>
<dbReference type="Proteomes" id="UP000192527">
    <property type="component" value="Chromosome"/>
</dbReference>
<comment type="caution">
    <text evidence="6">Lacks conserved residue(s) required for the propagation of feature annotation.</text>
</comment>
<dbReference type="Gene3D" id="2.40.50.140">
    <property type="entry name" value="Nucleic acid-binding proteins"/>
    <property type="match status" value="1"/>
</dbReference>
<organism evidence="8 9">
    <name type="scientific">Halobacillus mangrovi</name>
    <dbReference type="NCBI Taxonomy" id="402384"/>
    <lineage>
        <taxon>Bacteria</taxon>
        <taxon>Bacillati</taxon>
        <taxon>Bacillota</taxon>
        <taxon>Bacilli</taxon>
        <taxon>Bacillales</taxon>
        <taxon>Bacillaceae</taxon>
        <taxon>Halobacillus</taxon>
    </lineage>
</organism>
<keyword evidence="4 6" id="KW-0233">DNA recombination</keyword>
<evidence type="ECO:0000256" key="1">
    <source>
        <dbReference type="ARBA" id="ARBA00022490"/>
    </source>
</evidence>
<dbReference type="STRING" id="402384.HM131_08870"/>
<dbReference type="EMBL" id="CP020772">
    <property type="protein sequence ID" value="ARI76947.1"/>
    <property type="molecule type" value="Genomic_DNA"/>
</dbReference>
<sequence length="205" mass="23255">MITYVKGQVTTIDNDSVVIETDGIGYEILCANPFHFQEQINKEVKVHTYHYIREDQQNLYGFKKKEDKQLFAQLLNVSGIGPKGALAILGAVSVPEFVSAIEQEDEKYLTKFPGVGKKTARQMILDLKGKLVVWLPDEQNESTIFYQEDLTSKEVRAHIDDAIEALKALGYTDKEVKQVRTELQKAKQGTVDDYVRQGLQLLMKT</sequence>
<feature type="region of interest" description="Domain III" evidence="6">
    <location>
        <begin position="155"/>
        <end position="205"/>
    </location>
</feature>
<reference evidence="8 9" key="1">
    <citation type="submission" date="2017-04" db="EMBL/GenBank/DDBJ databases">
        <title>The whole genome sequencing and assembly of Halobacillus mangrovi strain.</title>
        <authorList>
            <person name="Lee S.-J."/>
            <person name="Park M.-K."/>
            <person name="Kim J.-Y."/>
            <person name="Lee Y.-J."/>
            <person name="Yi H."/>
            <person name="Bahn Y.-S."/>
            <person name="Kim J.F."/>
            <person name="Lee D.-W."/>
        </authorList>
    </citation>
    <scope>NUCLEOTIDE SEQUENCE [LARGE SCALE GENOMIC DNA]</scope>
    <source>
        <strain evidence="8 9">KTB 131</strain>
    </source>
</reference>
<dbReference type="GO" id="GO:0005524">
    <property type="term" value="F:ATP binding"/>
    <property type="evidence" value="ECO:0007669"/>
    <property type="project" value="InterPro"/>
</dbReference>
<dbReference type="OrthoDB" id="5293449at2"/>
<dbReference type="InterPro" id="IPR010994">
    <property type="entry name" value="RuvA_2-like"/>
</dbReference>
<comment type="subcellular location">
    <subcellularLocation>
        <location evidence="6">Cytoplasm</location>
    </subcellularLocation>
</comment>
<dbReference type="GO" id="GO:0048476">
    <property type="term" value="C:Holliday junction resolvase complex"/>
    <property type="evidence" value="ECO:0007669"/>
    <property type="project" value="UniProtKB-UniRule"/>
</dbReference>
<gene>
    <name evidence="6" type="primary">ruvA</name>
    <name evidence="8" type="ORF">HM131_08870</name>
</gene>
<evidence type="ECO:0000256" key="5">
    <source>
        <dbReference type="ARBA" id="ARBA00023204"/>
    </source>
</evidence>
<feature type="domain" description="Helix-hairpin-helix DNA-binding motif class 1" evidence="7">
    <location>
        <begin position="72"/>
        <end position="91"/>
    </location>
</feature>
<dbReference type="SUPFAM" id="SSF47781">
    <property type="entry name" value="RuvA domain 2-like"/>
    <property type="match status" value="1"/>
</dbReference>
<evidence type="ECO:0000313" key="9">
    <source>
        <dbReference type="Proteomes" id="UP000192527"/>
    </source>
</evidence>
<keyword evidence="9" id="KW-1185">Reference proteome</keyword>
<evidence type="ECO:0000256" key="2">
    <source>
        <dbReference type="ARBA" id="ARBA00022763"/>
    </source>
</evidence>
<evidence type="ECO:0000256" key="6">
    <source>
        <dbReference type="HAMAP-Rule" id="MF_00031"/>
    </source>
</evidence>
<dbReference type="InterPro" id="IPR011114">
    <property type="entry name" value="RuvA_C"/>
</dbReference>
<evidence type="ECO:0000256" key="4">
    <source>
        <dbReference type="ARBA" id="ARBA00023172"/>
    </source>
</evidence>
<dbReference type="SUPFAM" id="SSF46929">
    <property type="entry name" value="DNA helicase RuvA subunit, C-terminal domain"/>
    <property type="match status" value="1"/>
</dbReference>
<dbReference type="GO" id="GO:0000400">
    <property type="term" value="F:four-way junction DNA binding"/>
    <property type="evidence" value="ECO:0007669"/>
    <property type="project" value="UniProtKB-UniRule"/>
</dbReference>
<evidence type="ECO:0000313" key="8">
    <source>
        <dbReference type="EMBL" id="ARI76947.1"/>
    </source>
</evidence>
<keyword evidence="3 6" id="KW-0238">DNA-binding</keyword>
<keyword evidence="1 6" id="KW-0963">Cytoplasm</keyword>
<dbReference type="InterPro" id="IPR003583">
    <property type="entry name" value="Hlx-hairpin-Hlx_DNA-bd_motif"/>
</dbReference>
<name>A0A1W5ZUM5_9BACI</name>
<dbReference type="SMART" id="SM00278">
    <property type="entry name" value="HhH1"/>
    <property type="match status" value="2"/>
</dbReference>
<dbReference type="Pfam" id="PF07499">
    <property type="entry name" value="RuvA_C"/>
    <property type="match status" value="1"/>
</dbReference>
<dbReference type="KEGG" id="hmn:HM131_08870"/>
<dbReference type="HAMAP" id="MF_00031">
    <property type="entry name" value="DNA_HJ_migration_RuvA"/>
    <property type="match status" value="1"/>
</dbReference>
<comment type="similarity">
    <text evidence="6">Belongs to the RuvA family.</text>
</comment>
<dbReference type="AlphaFoldDB" id="A0A1W5ZUM5"/>
<feature type="domain" description="Helix-hairpin-helix DNA-binding motif class 1" evidence="7">
    <location>
        <begin position="107"/>
        <end position="126"/>
    </location>
</feature>
<dbReference type="GO" id="GO:0005737">
    <property type="term" value="C:cytoplasm"/>
    <property type="evidence" value="ECO:0007669"/>
    <property type="project" value="UniProtKB-SubCell"/>
</dbReference>
<protein>
    <recommendedName>
        <fullName evidence="6">Holliday junction branch migration complex subunit RuvA</fullName>
    </recommendedName>
</protein>
<dbReference type="RefSeq" id="WP_085029421.1">
    <property type="nucleotide sequence ID" value="NZ_CP020772.1"/>
</dbReference>
<dbReference type="InterPro" id="IPR012340">
    <property type="entry name" value="NA-bd_OB-fold"/>
</dbReference>
<dbReference type="InterPro" id="IPR036267">
    <property type="entry name" value="RuvA_C_sf"/>
</dbReference>
<dbReference type="NCBIfam" id="TIGR00084">
    <property type="entry name" value="ruvA"/>
    <property type="match status" value="1"/>
</dbReference>
<keyword evidence="2 6" id="KW-0227">DNA damage</keyword>
<dbReference type="GO" id="GO:0009379">
    <property type="term" value="C:Holliday junction helicase complex"/>
    <property type="evidence" value="ECO:0007669"/>
    <property type="project" value="InterPro"/>
</dbReference>